<feature type="domain" description="FtsK" evidence="11">
    <location>
        <begin position="801"/>
        <end position="994"/>
    </location>
</feature>
<evidence type="ECO:0000256" key="6">
    <source>
        <dbReference type="ARBA" id="ARBA00022840"/>
    </source>
</evidence>
<dbReference type="PANTHER" id="PTHR22683">
    <property type="entry name" value="SPORULATION PROTEIN RELATED"/>
    <property type="match status" value="1"/>
</dbReference>
<dbReference type="NCBIfam" id="TIGR03924">
    <property type="entry name" value="T7SS_EccC_a"/>
    <property type="match status" value="1"/>
</dbReference>
<keyword evidence="4" id="KW-0677">Repeat</keyword>
<accession>A0A5N8W0P2</accession>
<feature type="binding site" evidence="9">
    <location>
        <begin position="467"/>
        <end position="474"/>
    </location>
    <ligand>
        <name>ATP</name>
        <dbReference type="ChEBI" id="CHEBI:30616"/>
    </ligand>
</feature>
<feature type="domain" description="FtsK" evidence="11">
    <location>
        <begin position="444"/>
        <end position="644"/>
    </location>
</feature>
<evidence type="ECO:0000256" key="5">
    <source>
        <dbReference type="ARBA" id="ARBA00022741"/>
    </source>
</evidence>
<dbReference type="PROSITE" id="PS50901">
    <property type="entry name" value="FTSK"/>
    <property type="match status" value="3"/>
</dbReference>
<comment type="caution">
    <text evidence="12">The sequence shown here is derived from an EMBL/GenBank/DDBJ whole genome shotgun (WGS) entry which is preliminary data.</text>
</comment>
<dbReference type="Pfam" id="PF01580">
    <property type="entry name" value="FtsK_SpoIIIE"/>
    <property type="match status" value="2"/>
</dbReference>
<feature type="transmembrane region" description="Helical" evidence="10">
    <location>
        <begin position="51"/>
        <end position="72"/>
    </location>
</feature>
<organism evidence="12 13">
    <name type="scientific">Streptomyces phyllanthi</name>
    <dbReference type="NCBI Taxonomy" id="1803180"/>
    <lineage>
        <taxon>Bacteria</taxon>
        <taxon>Bacillati</taxon>
        <taxon>Actinomycetota</taxon>
        <taxon>Actinomycetes</taxon>
        <taxon>Kitasatosporales</taxon>
        <taxon>Streptomycetaceae</taxon>
        <taxon>Streptomyces</taxon>
    </lineage>
</organism>
<evidence type="ECO:0000256" key="2">
    <source>
        <dbReference type="ARBA" id="ARBA00022475"/>
    </source>
</evidence>
<name>A0A5N8W0P2_9ACTN</name>
<dbReference type="GO" id="GO:0005524">
    <property type="term" value="F:ATP binding"/>
    <property type="evidence" value="ECO:0007669"/>
    <property type="project" value="UniProtKB-UniRule"/>
</dbReference>
<evidence type="ECO:0000256" key="7">
    <source>
        <dbReference type="ARBA" id="ARBA00022989"/>
    </source>
</evidence>
<feature type="transmembrane region" description="Helical" evidence="10">
    <location>
        <begin position="20"/>
        <end position="44"/>
    </location>
</feature>
<dbReference type="EMBL" id="VJZE01000057">
    <property type="protein sequence ID" value="MPY40516.1"/>
    <property type="molecule type" value="Genomic_DNA"/>
</dbReference>
<feature type="domain" description="FtsK" evidence="11">
    <location>
        <begin position="1087"/>
        <end position="1268"/>
    </location>
</feature>
<dbReference type="InterPro" id="IPR023837">
    <property type="entry name" value="EccCb-like_Actinobacteria"/>
</dbReference>
<dbReference type="InterPro" id="IPR003593">
    <property type="entry name" value="AAA+_ATPase"/>
</dbReference>
<dbReference type="InterPro" id="IPR027417">
    <property type="entry name" value="P-loop_NTPase"/>
</dbReference>
<keyword evidence="13" id="KW-1185">Reference proteome</keyword>
<evidence type="ECO:0000256" key="4">
    <source>
        <dbReference type="ARBA" id="ARBA00022737"/>
    </source>
</evidence>
<feature type="binding site" evidence="9">
    <location>
        <begin position="1104"/>
        <end position="1111"/>
    </location>
    <ligand>
        <name>ATP</name>
        <dbReference type="ChEBI" id="CHEBI:30616"/>
    </ligand>
</feature>
<dbReference type="GO" id="GO:0005886">
    <property type="term" value="C:plasma membrane"/>
    <property type="evidence" value="ECO:0007669"/>
    <property type="project" value="UniProtKB-SubCell"/>
</dbReference>
<evidence type="ECO:0000256" key="9">
    <source>
        <dbReference type="PROSITE-ProRule" id="PRU00289"/>
    </source>
</evidence>
<evidence type="ECO:0000256" key="8">
    <source>
        <dbReference type="ARBA" id="ARBA00023136"/>
    </source>
</evidence>
<evidence type="ECO:0000256" key="10">
    <source>
        <dbReference type="SAM" id="Phobius"/>
    </source>
</evidence>
<evidence type="ECO:0000259" key="11">
    <source>
        <dbReference type="PROSITE" id="PS50901"/>
    </source>
</evidence>
<keyword evidence="5 9" id="KW-0547">Nucleotide-binding</keyword>
<gene>
    <name evidence="12" type="primary">eccCa</name>
    <name evidence="12" type="ORF">FNH04_11540</name>
</gene>
<evidence type="ECO:0000256" key="3">
    <source>
        <dbReference type="ARBA" id="ARBA00022692"/>
    </source>
</evidence>
<dbReference type="SMART" id="SM00382">
    <property type="entry name" value="AAA"/>
    <property type="match status" value="3"/>
</dbReference>
<dbReference type="Gene3D" id="3.40.50.300">
    <property type="entry name" value="P-loop containing nucleotide triphosphate hydrolases"/>
    <property type="match status" value="4"/>
</dbReference>
<evidence type="ECO:0000256" key="1">
    <source>
        <dbReference type="ARBA" id="ARBA00004651"/>
    </source>
</evidence>
<dbReference type="SUPFAM" id="SSF52540">
    <property type="entry name" value="P-loop containing nucleoside triphosphate hydrolases"/>
    <property type="match status" value="3"/>
</dbReference>
<evidence type="ECO:0000313" key="13">
    <source>
        <dbReference type="Proteomes" id="UP000326979"/>
    </source>
</evidence>
<keyword evidence="3 10" id="KW-0812">Transmembrane</keyword>
<reference evidence="12 13" key="1">
    <citation type="submission" date="2019-07" db="EMBL/GenBank/DDBJ databases">
        <title>New species of Amycolatopsis and Streptomyces.</title>
        <authorList>
            <person name="Duangmal K."/>
            <person name="Teo W.F.A."/>
            <person name="Lipun K."/>
        </authorList>
    </citation>
    <scope>NUCLEOTIDE SEQUENCE [LARGE SCALE GENOMIC DNA]</scope>
    <source>
        <strain evidence="12 13">TISTR 2346</strain>
    </source>
</reference>
<dbReference type="PANTHER" id="PTHR22683:SF1">
    <property type="entry name" value="TYPE VII SECRETION SYSTEM PROTEIN ESSC"/>
    <property type="match status" value="1"/>
</dbReference>
<proteinExistence type="predicted"/>
<feature type="binding site" evidence="9">
    <location>
        <begin position="820"/>
        <end position="827"/>
    </location>
    <ligand>
        <name>ATP</name>
        <dbReference type="ChEBI" id="CHEBI:30616"/>
    </ligand>
</feature>
<dbReference type="InterPro" id="IPR002543">
    <property type="entry name" value="FtsK_dom"/>
</dbReference>
<dbReference type="InterPro" id="IPR050206">
    <property type="entry name" value="FtsK/SpoIIIE/SftA"/>
</dbReference>
<keyword evidence="2" id="KW-1003">Cell membrane</keyword>
<protein>
    <submittedName>
        <fullName evidence="12">Type VII secretion protein EccCa</fullName>
    </submittedName>
</protein>
<dbReference type="OrthoDB" id="9807790at2"/>
<keyword evidence="7 10" id="KW-1133">Transmembrane helix</keyword>
<dbReference type="NCBIfam" id="TIGR03925">
    <property type="entry name" value="T7SS_EccC_b"/>
    <property type="match status" value="1"/>
</dbReference>
<keyword evidence="8 10" id="KW-0472">Membrane</keyword>
<dbReference type="InterPro" id="IPR023836">
    <property type="entry name" value="EccCa-like_Actinobacteria"/>
</dbReference>
<dbReference type="Proteomes" id="UP000326979">
    <property type="component" value="Unassembled WGS sequence"/>
</dbReference>
<keyword evidence="6 9" id="KW-0067">ATP-binding</keyword>
<sequence length="1306" mass="142501">MPQGEIDLQTPPPLPELEPGGFQAVMGFLPMLMSFASMGMMFVIPGINAGIRYVMIAAMGISGVLMLVLNLVRGPLERKRKLRAERRGYLRYLAQTRRQVRRAADQQRRHQFWQFPDPEGLWSAAMSKRLWERRPSHPDFGEVRLGVGTQPLGVRLTPPQSAPVEDLEPVSSHALRRFVEAYGKVPGTPASAFLRGFAHVLMDGDKDAARGLVRAVLAHLAVFHSPDDLRIGILTDGREAEEWEWAKWLPHAAHPTGTDAAGPVRLITGDFTRMEELLGGEKLRERPGFEPKAEVSADEPFLVIVVDGAAIPAGVQAVTSGYRNGVVIDLADCLPRRDNRFVLRLKVSPSAIERITRNQAGTDVFTEICAPDTLSTGRAAKLARLMTAYRLGGGTDASEPQATDFELPTLLGLGDAKRLDPAISWRPRSVLDQLRIPIGISEHGEPVDLDIKEASRGGMGPHGILIGATGSGKSELLRTLVLGLAATHSSEALNFVLVDFKGGATFLGLDRLPHTSAVITNLSDELPLVDRMQEALQSEMNRRQELLRAAGNYSSVFDYEKARAAGAPLDPLPSLFIVVDEFSELLSQKREFIDTFVMIGRLGRSLAVHLLLASQRLEEGKIHALQSHLSYRIGLRTFSASESRAVLGVPDAHNLPSAPGHGYVKTDTETLLRFRAAYVSGPYRSTAVRGARRQAVIEQQVVPFTSRYVEPRILRPAETAPVEEPEETTESMMDVIVDRLVDQGPPAHRVWLPPLDEPPTLDRLLPPLAEAGDLGLTTAGWEGRGGLHVPVGIVDRPLEQRRDVMTASLAGGDGHVAIVGATQSGKSTLARTLVTALALTHTPREVQFYCLDFGGGSLSSLRGLPHVGSVAGRLDVDRVTRTVNEVVGLLDRREEFFREHGIESVAEYRKARRAGRFLDQDPYGDVFLVIDGWVTMRGEFDKLEGAVQEICTRGLGYGVHLIVTSGRWMDFRPWLRDAMGTRFELKMGDAIDSDINSKAAALVPKVPGRGLTPERLQFLAAVPRIDGVESGEGLSEAHRDLVEAVAKAWHGPSAPQIKLLPPLVRAAELPSVAGDMRMTLGLEETGLRPMWHDFEQSPHLFVVGETETGKTNMLKLVAKAIADRYSPNEARVVLADTRRNLYDAVPKEYQLGYAVSGATLGGLVKEAAGSLAKRVPGADITPDRLPLRDWWQGPRLYLLIDDYDLLATPANQPLTPLVDLLAQGADIGLHLVIARSSAGAMRGMADPVVRRLMELGCSSLLFSCGREEGNFLNSVPPKKLPVGRAQLITRRAAPVLVQTGLAESAE</sequence>
<dbReference type="GO" id="GO:0003677">
    <property type="term" value="F:DNA binding"/>
    <property type="evidence" value="ECO:0007669"/>
    <property type="project" value="InterPro"/>
</dbReference>
<comment type="subcellular location">
    <subcellularLocation>
        <location evidence="1">Cell membrane</location>
        <topology evidence="1">Multi-pass membrane protein</topology>
    </subcellularLocation>
</comment>
<evidence type="ECO:0000313" key="12">
    <source>
        <dbReference type="EMBL" id="MPY40516.1"/>
    </source>
</evidence>